<dbReference type="InterPro" id="IPR018698">
    <property type="entry name" value="VWA-like_dom"/>
</dbReference>
<dbReference type="AlphaFoldDB" id="A0A371J0H4"/>
<evidence type="ECO:0000259" key="2">
    <source>
        <dbReference type="Pfam" id="PF13203"/>
    </source>
</evidence>
<dbReference type="InterPro" id="IPR036465">
    <property type="entry name" value="vWFA_dom_sf"/>
</dbReference>
<evidence type="ECO:0000313" key="3">
    <source>
        <dbReference type="EMBL" id="RDY26213.1"/>
    </source>
</evidence>
<dbReference type="PANTHER" id="PTHR38730:SF1">
    <property type="entry name" value="SLL7028 PROTEIN"/>
    <property type="match status" value="1"/>
</dbReference>
<dbReference type="Proteomes" id="UP000215694">
    <property type="component" value="Unassembled WGS sequence"/>
</dbReference>
<evidence type="ECO:0008006" key="5">
    <source>
        <dbReference type="Google" id="ProtNLM"/>
    </source>
</evidence>
<evidence type="ECO:0000259" key="1">
    <source>
        <dbReference type="Pfam" id="PF09967"/>
    </source>
</evidence>
<reference evidence="3 4" key="1">
    <citation type="journal article" date="2017" name="Genome Announc.">
        <title>Draft Genome Sequence of Romboutsia weinsteinii sp. nov. Strain CCRI-19649(T) Isolated from Surface Water.</title>
        <authorList>
            <person name="Maheux A.F."/>
            <person name="Boudreau D.K."/>
            <person name="Berube E."/>
            <person name="Boissinot M."/>
            <person name="Cantin P."/>
            <person name="Raymond F."/>
            <person name="Corbeil J."/>
            <person name="Omar R.F."/>
            <person name="Bergeron M.G."/>
        </authorList>
    </citation>
    <scope>NUCLEOTIDE SEQUENCE [LARGE SCALE GENOMIC DNA]</scope>
    <source>
        <strain evidence="3 4">CCRI-19649</strain>
    </source>
</reference>
<dbReference type="RefSeq" id="WP_094369786.1">
    <property type="nucleotide sequence ID" value="NZ_NOJY02000032.1"/>
</dbReference>
<keyword evidence="4" id="KW-1185">Reference proteome</keyword>
<dbReference type="EMBL" id="NOJY02000032">
    <property type="protein sequence ID" value="RDY26213.1"/>
    <property type="molecule type" value="Genomic_DNA"/>
</dbReference>
<feature type="domain" description="Putative metallopeptidase" evidence="2">
    <location>
        <begin position="94"/>
        <end position="298"/>
    </location>
</feature>
<proteinExistence type="predicted"/>
<dbReference type="InterPro" id="IPR025154">
    <property type="entry name" value="Put_metallopeptidase_dom"/>
</dbReference>
<organism evidence="3 4">
    <name type="scientific">Romboutsia weinsteinii</name>
    <dbReference type="NCBI Taxonomy" id="2020949"/>
    <lineage>
        <taxon>Bacteria</taxon>
        <taxon>Bacillati</taxon>
        <taxon>Bacillota</taxon>
        <taxon>Clostridia</taxon>
        <taxon>Peptostreptococcales</taxon>
        <taxon>Peptostreptococcaceae</taxon>
        <taxon>Romboutsia</taxon>
    </lineage>
</organism>
<name>A0A371J0H4_9FIRM</name>
<feature type="domain" description="VWA-like" evidence="1">
    <location>
        <begin position="315"/>
        <end position="440"/>
    </location>
</feature>
<gene>
    <name evidence="3" type="ORF">CHL78_014430</name>
</gene>
<dbReference type="Pfam" id="PF09967">
    <property type="entry name" value="DUF2201"/>
    <property type="match status" value="1"/>
</dbReference>
<dbReference type="Gene3D" id="3.40.50.410">
    <property type="entry name" value="von Willebrand factor, type A domain"/>
    <property type="match status" value="1"/>
</dbReference>
<comment type="caution">
    <text evidence="3">The sequence shown here is derived from an EMBL/GenBank/DDBJ whole genome shotgun (WGS) entry which is preliminary data.</text>
</comment>
<dbReference type="SUPFAM" id="SSF53300">
    <property type="entry name" value="vWA-like"/>
    <property type="match status" value="1"/>
</dbReference>
<sequence length="469" mass="54788">MESYFEKQTKELYDKANKIINTYSMSKANKSGDKLEIDIPQDFKNDFFSLVDKVNLSLMEEKDNFYGYFLFQTLREIRFDISSPTSVNFKEAKYVIYFNPIIFLNLNMKQMESTIKHEILHILSQHLIRSKELKDKYSKLAINMAMDIVVNKYLNNLPPYATTLEWVNAHYSLTLEPYESFEYYVDKIQTELDLQEVDENGEEHDSNIDENIETDYNPERTHDIWKDSDDIDEKTLKEFTEKFINNSQKGKTPAYLEGLISSLKNSKGELPWNLYLNKLMGTVESNKKKTITRRNRRQPNRLDLRGQLRSHKAEIAVALDISGSISDEEFKQAIKEVLNIVKNYNHEITIIECDNQIRRVYKAKSIKDIKDRINIRGGTKFTPVFEYANNKKINLLVYFTDGEGEDKLKVIPRGYKTLWVISGRGDKLSLKEPYGSVKKLSKVEIKDDRLDISDVRDDGYSMNNQAPIL</sequence>
<protein>
    <recommendedName>
        <fullName evidence="5">VWA-like domain-containing protein</fullName>
    </recommendedName>
</protein>
<dbReference type="OrthoDB" id="9809307at2"/>
<accession>A0A371J0H4</accession>
<dbReference type="Pfam" id="PF13203">
    <property type="entry name" value="DUF2201_N"/>
    <property type="match status" value="1"/>
</dbReference>
<dbReference type="PANTHER" id="PTHR38730">
    <property type="entry name" value="SLL7028 PROTEIN"/>
    <property type="match status" value="1"/>
</dbReference>
<evidence type="ECO:0000313" key="4">
    <source>
        <dbReference type="Proteomes" id="UP000215694"/>
    </source>
</evidence>